<sequence length="755" mass="85583">MMINGPETMEKRGSEGIVHGHIHNYDNMTYIHGHVHHTSASGIAEGYDTGPELAPSPNQTFTANQMSLSKSMDKSADCRYFQIINFHQNKMLSSEAGKEPGFGMNKVDDLRSTPQTSRYNDDFLLLPRRKRKLSNNATDENCECPPKVLEICCDMQHSSSKGEEKDKVAPEALPTVKNEETPRYRADNSQFFPSPMINDDNGSNFNFNQLLPIDCEMPCQQAPKAYDSESEEDENKDEDIFEKFCKECLDLGHEPKHLSSSSNGHDDQDNATHVHHSHHHNHSTVSGKHAFDTPLSTASTTSAEESLPSLPRKEQHNCAQPETTCDTPMKNSSGHVANSQIDLKILNDLCNISSLYEFPFANHMNHHNHNHEHKENECINLLESSINDTGNSLYELNENSSQNHHHHRVQLHGHMANCHSTTNTPKLGSQWNDKSFSGERSTIPDNAVKLEDSNMVNPTVKSVDCFGISQESNTIAFNWAFKNEDNAIKCEWDQCPESYSNLIDLQKHMLKDHVADEDASCNWVSCAFEGEDTCSLINHINTNHGINFGMNIADNSSLLEQRRQDRIQNIPQPKSQSSDNIPYFACKWGDCTEVFDSAAALTTHLEALHLEKGKSEYHCHWHGCDKRFAQRQKLVRHLKVHSGYKPYKCQDCGKCFSSEDTLTQHKRTHSGEKPFECRICGKRFAVSSSLKIHIRTHTGEKPLQCKICGRRFSESSNLNKHMKSHQKKYSCVHCQRGFDDAEKCKTHQSKCFKDR</sequence>
<dbReference type="Gene3D" id="3.30.160.60">
    <property type="entry name" value="Classic Zinc Finger"/>
    <property type="match status" value="5"/>
</dbReference>
<dbReference type="FunFam" id="3.30.160.60:FF:002343">
    <property type="entry name" value="Zinc finger protein 33A"/>
    <property type="match status" value="1"/>
</dbReference>
<feature type="domain" description="C2H2-type" evidence="9">
    <location>
        <begin position="647"/>
        <end position="674"/>
    </location>
</feature>
<dbReference type="RefSeq" id="XP_003680990.1">
    <property type="nucleotide sequence ID" value="XM_003680942.1"/>
</dbReference>
<feature type="domain" description="C2H2-type" evidence="9">
    <location>
        <begin position="675"/>
        <end position="702"/>
    </location>
</feature>
<dbReference type="PANTHER" id="PTHR19818">
    <property type="entry name" value="ZINC FINGER PROTEIN ZIC AND GLI"/>
    <property type="match status" value="1"/>
</dbReference>
<dbReference type="Proteomes" id="UP000005627">
    <property type="component" value="Chromosome 4"/>
</dbReference>
<feature type="region of interest" description="Disordered" evidence="8">
    <location>
        <begin position="256"/>
        <end position="335"/>
    </location>
</feature>
<dbReference type="FunFam" id="3.30.160.60:FF:000557">
    <property type="entry name" value="zinc finger and SCAN domain-containing protein 29"/>
    <property type="match status" value="1"/>
</dbReference>
<keyword evidence="2" id="KW-0677">Repeat</keyword>
<dbReference type="GO" id="GO:0000981">
    <property type="term" value="F:DNA-binding transcription factor activity, RNA polymerase II-specific"/>
    <property type="evidence" value="ECO:0007669"/>
    <property type="project" value="TreeGrafter"/>
</dbReference>
<reference evidence="10 11" key="1">
    <citation type="journal article" date="2011" name="Proc. Natl. Acad. Sci. U.S.A.">
        <title>Evolutionary erosion of yeast sex chromosomes by mating-type switching accidents.</title>
        <authorList>
            <person name="Gordon J.L."/>
            <person name="Armisen D."/>
            <person name="Proux-Wera E."/>
            <person name="Oheigeartaigh S.S."/>
            <person name="Byrne K.P."/>
            <person name="Wolfe K.H."/>
        </authorList>
    </citation>
    <scope>NUCLEOTIDE SEQUENCE [LARGE SCALE GENOMIC DNA]</scope>
    <source>
        <strain evidence="11">ATCC 10662 / CBS 1146 / NBRC 0425 / NCYC 2629 / NRRL Y-866</strain>
    </source>
</reference>
<dbReference type="GO" id="GO:0000978">
    <property type="term" value="F:RNA polymerase II cis-regulatory region sequence-specific DNA binding"/>
    <property type="evidence" value="ECO:0007669"/>
    <property type="project" value="TreeGrafter"/>
</dbReference>
<dbReference type="InterPro" id="IPR013087">
    <property type="entry name" value="Znf_C2H2_type"/>
</dbReference>
<dbReference type="eggNOG" id="KOG1721">
    <property type="taxonomic scope" value="Eukaryota"/>
</dbReference>
<dbReference type="Pfam" id="PF21816">
    <property type="entry name" value="Zap1_zf1"/>
    <property type="match status" value="1"/>
</dbReference>
<evidence type="ECO:0000256" key="2">
    <source>
        <dbReference type="ARBA" id="ARBA00022737"/>
    </source>
</evidence>
<evidence type="ECO:0000256" key="1">
    <source>
        <dbReference type="ARBA" id="ARBA00022723"/>
    </source>
</evidence>
<keyword evidence="3 7" id="KW-0863">Zinc-finger</keyword>
<keyword evidence="5" id="KW-0805">Transcription regulation</keyword>
<evidence type="ECO:0000256" key="6">
    <source>
        <dbReference type="ARBA" id="ARBA00023163"/>
    </source>
</evidence>
<evidence type="ECO:0000256" key="5">
    <source>
        <dbReference type="ARBA" id="ARBA00023015"/>
    </source>
</evidence>
<name>G8ZT35_TORDE</name>
<feature type="domain" description="C2H2-type" evidence="9">
    <location>
        <begin position="584"/>
        <end position="614"/>
    </location>
</feature>
<evidence type="ECO:0000256" key="8">
    <source>
        <dbReference type="SAM" id="MobiDB-lite"/>
    </source>
</evidence>
<dbReference type="PANTHER" id="PTHR19818:SF139">
    <property type="entry name" value="PAIR-RULE PROTEIN ODD-PAIRED"/>
    <property type="match status" value="1"/>
</dbReference>
<dbReference type="InParanoid" id="G8ZT35"/>
<feature type="compositionally biased region" description="Polar residues" evidence="8">
    <location>
        <begin position="317"/>
        <end position="335"/>
    </location>
</feature>
<dbReference type="InterPro" id="IPR050329">
    <property type="entry name" value="GLI_C2H2-zinc-finger"/>
</dbReference>
<evidence type="ECO:0000313" key="11">
    <source>
        <dbReference type="Proteomes" id="UP000005627"/>
    </source>
</evidence>
<feature type="compositionally biased region" description="Low complexity" evidence="8">
    <location>
        <begin position="293"/>
        <end position="309"/>
    </location>
</feature>
<dbReference type="PROSITE" id="PS00028">
    <property type="entry name" value="ZINC_FINGER_C2H2_1"/>
    <property type="match status" value="6"/>
</dbReference>
<dbReference type="GeneID" id="11502214"/>
<dbReference type="AlphaFoldDB" id="G8ZT35"/>
<accession>G8ZT35</accession>
<keyword evidence="11" id="KW-1185">Reference proteome</keyword>
<dbReference type="Pfam" id="PF18217">
    <property type="entry name" value="Zap1_zf2"/>
    <property type="match status" value="1"/>
</dbReference>
<keyword evidence="1" id="KW-0479">Metal-binding</keyword>
<dbReference type="FunFam" id="3.30.160.60:FF:000032">
    <property type="entry name" value="Krueppel-like factor 4"/>
    <property type="match status" value="1"/>
</dbReference>
<dbReference type="GO" id="GO:0045944">
    <property type="term" value="P:positive regulation of transcription by RNA polymerase II"/>
    <property type="evidence" value="ECO:0007669"/>
    <property type="project" value="UniProtKB-ARBA"/>
</dbReference>
<dbReference type="SUPFAM" id="SSF57667">
    <property type="entry name" value="beta-beta-alpha zinc fingers"/>
    <property type="match status" value="3"/>
</dbReference>
<dbReference type="InterPro" id="IPR036236">
    <property type="entry name" value="Znf_C2H2_sf"/>
</dbReference>
<dbReference type="HOGENOM" id="CLU_014727_0_0_1"/>
<dbReference type="InterPro" id="IPR048420">
    <property type="entry name" value="Zap1-like_Znf1"/>
</dbReference>
<feature type="compositionally biased region" description="Basic residues" evidence="8">
    <location>
        <begin position="273"/>
        <end position="282"/>
    </location>
</feature>
<dbReference type="GO" id="GO:0008270">
    <property type="term" value="F:zinc ion binding"/>
    <property type="evidence" value="ECO:0007669"/>
    <property type="project" value="UniProtKB-KW"/>
</dbReference>
<organism evidence="10 11">
    <name type="scientific">Torulaspora delbrueckii</name>
    <name type="common">Yeast</name>
    <name type="synonym">Candida colliculosa</name>
    <dbReference type="NCBI Taxonomy" id="4950"/>
    <lineage>
        <taxon>Eukaryota</taxon>
        <taxon>Fungi</taxon>
        <taxon>Dikarya</taxon>
        <taxon>Ascomycota</taxon>
        <taxon>Saccharomycotina</taxon>
        <taxon>Saccharomycetes</taxon>
        <taxon>Saccharomycetales</taxon>
        <taxon>Saccharomycetaceae</taxon>
        <taxon>Torulaspora</taxon>
    </lineage>
</organism>
<protein>
    <recommendedName>
        <fullName evidence="9">C2H2-type domain-containing protein</fullName>
    </recommendedName>
</protein>
<dbReference type="InterPro" id="IPR040792">
    <property type="entry name" value="Zap1_Znf2"/>
</dbReference>
<dbReference type="EMBL" id="HE616745">
    <property type="protein sequence ID" value="CCE91779.1"/>
    <property type="molecule type" value="Genomic_DNA"/>
</dbReference>
<dbReference type="Gene3D" id="6.10.140.370">
    <property type="match status" value="1"/>
</dbReference>
<keyword evidence="4" id="KW-0862">Zinc</keyword>
<keyword evidence="6" id="KW-0804">Transcription</keyword>
<dbReference type="OrthoDB" id="3437960at2759"/>
<evidence type="ECO:0000256" key="4">
    <source>
        <dbReference type="ARBA" id="ARBA00022833"/>
    </source>
</evidence>
<evidence type="ECO:0000313" key="10">
    <source>
        <dbReference type="EMBL" id="CCE91779.1"/>
    </source>
</evidence>
<dbReference type="FunCoup" id="G8ZT35">
    <property type="interactions" value="438"/>
</dbReference>
<dbReference type="GO" id="GO:0005634">
    <property type="term" value="C:nucleus"/>
    <property type="evidence" value="ECO:0007669"/>
    <property type="project" value="UniProtKB-ARBA"/>
</dbReference>
<dbReference type="SMART" id="SM00355">
    <property type="entry name" value="ZnF_C2H2"/>
    <property type="match status" value="8"/>
</dbReference>
<evidence type="ECO:0000256" key="3">
    <source>
        <dbReference type="ARBA" id="ARBA00022771"/>
    </source>
</evidence>
<feature type="domain" description="C2H2-type" evidence="9">
    <location>
        <begin position="617"/>
        <end position="646"/>
    </location>
</feature>
<gene>
    <name evidence="10" type="primary">TDEL0D01950</name>
    <name evidence="10" type="ORF">TDEL_0D01950</name>
</gene>
<dbReference type="Pfam" id="PF00096">
    <property type="entry name" value="zf-C2H2"/>
    <property type="match status" value="3"/>
</dbReference>
<dbReference type="PROSITE" id="PS50157">
    <property type="entry name" value="ZINC_FINGER_C2H2_2"/>
    <property type="match status" value="5"/>
</dbReference>
<feature type="domain" description="C2H2-type" evidence="9">
    <location>
        <begin position="703"/>
        <end position="730"/>
    </location>
</feature>
<dbReference type="KEGG" id="tdl:TDEL_0D01950"/>
<evidence type="ECO:0000256" key="7">
    <source>
        <dbReference type="PROSITE-ProRule" id="PRU00042"/>
    </source>
</evidence>
<evidence type="ECO:0000259" key="9">
    <source>
        <dbReference type="PROSITE" id="PS50157"/>
    </source>
</evidence>
<dbReference type="STRING" id="1076872.G8ZT35"/>
<proteinExistence type="predicted"/>